<accession>A0ABU1IJW1</accession>
<evidence type="ECO:0000256" key="5">
    <source>
        <dbReference type="ARBA" id="ARBA00022692"/>
    </source>
</evidence>
<feature type="transmembrane region" description="Helical" evidence="8">
    <location>
        <begin position="40"/>
        <end position="60"/>
    </location>
</feature>
<feature type="transmembrane region" description="Helical" evidence="8">
    <location>
        <begin position="303"/>
        <end position="323"/>
    </location>
</feature>
<keyword evidence="3" id="KW-0813">Transport</keyword>
<evidence type="ECO:0000256" key="3">
    <source>
        <dbReference type="ARBA" id="ARBA00022448"/>
    </source>
</evidence>
<dbReference type="NCBIfam" id="TIGR00912">
    <property type="entry name" value="2A0309"/>
    <property type="match status" value="1"/>
</dbReference>
<reference evidence="9 10" key="1">
    <citation type="submission" date="2023-07" db="EMBL/GenBank/DDBJ databases">
        <title>Genomic Encyclopedia of Type Strains, Phase IV (KMG-IV): sequencing the most valuable type-strain genomes for metagenomic binning, comparative biology and taxonomic classification.</title>
        <authorList>
            <person name="Goeker M."/>
        </authorList>
    </citation>
    <scope>NUCLEOTIDE SEQUENCE [LARGE SCALE GENOMIC DNA]</scope>
    <source>
        <strain evidence="9 10">DSM 45903</strain>
    </source>
</reference>
<keyword evidence="7 8" id="KW-0472">Membrane</keyword>
<evidence type="ECO:0000256" key="4">
    <source>
        <dbReference type="ARBA" id="ARBA00022544"/>
    </source>
</evidence>
<evidence type="ECO:0000256" key="6">
    <source>
        <dbReference type="ARBA" id="ARBA00022989"/>
    </source>
</evidence>
<feature type="transmembrane region" description="Helical" evidence="8">
    <location>
        <begin position="107"/>
        <end position="131"/>
    </location>
</feature>
<comment type="caution">
    <text evidence="9">The sequence shown here is derived from an EMBL/GenBank/DDBJ whole genome shotgun (WGS) entry which is preliminary data.</text>
</comment>
<evidence type="ECO:0000256" key="1">
    <source>
        <dbReference type="ARBA" id="ARBA00004141"/>
    </source>
</evidence>
<dbReference type="PANTHER" id="PTHR34975">
    <property type="entry name" value="SPORE GERMINATION PROTEIN A2"/>
    <property type="match status" value="1"/>
</dbReference>
<comment type="subcellular location">
    <subcellularLocation>
        <location evidence="1">Membrane</location>
        <topology evidence="1">Multi-pass membrane protein</topology>
    </subcellularLocation>
</comment>
<dbReference type="Pfam" id="PF03845">
    <property type="entry name" value="Spore_permease"/>
    <property type="match status" value="1"/>
</dbReference>
<organism evidence="9 10">
    <name type="scientific">Desmospora profundinema</name>
    <dbReference type="NCBI Taxonomy" id="1571184"/>
    <lineage>
        <taxon>Bacteria</taxon>
        <taxon>Bacillati</taxon>
        <taxon>Bacillota</taxon>
        <taxon>Bacilli</taxon>
        <taxon>Bacillales</taxon>
        <taxon>Thermoactinomycetaceae</taxon>
        <taxon>Desmospora</taxon>
    </lineage>
</organism>
<feature type="transmembrane region" description="Helical" evidence="8">
    <location>
        <begin position="218"/>
        <end position="238"/>
    </location>
</feature>
<feature type="transmembrane region" description="Helical" evidence="8">
    <location>
        <begin position="335"/>
        <end position="354"/>
    </location>
</feature>
<sequence length="370" mass="41026">MGKERISAQQMGLMIYTTVVFSAILDIPSITGQVAGKDLWLSPLWASFVGLVMLQVMFWLDRRFPGETIVQYSGQVVGTILGKALSAVLLFYFLHVNSLILRGYGEFLVGVFLEHTPAVFIMGVMTALVGYAVRSGVEVIGRLAQLFIPFTLLIWAGLLFLTASDWDVRHVQPVFENGIGPSVRGALVPAGWFADFILLSFLLPFVSNRKDGKRWGMLAWFSILMTMAATNLVALFLFGEMVATFNYPFIEVVRYIDIGEFFQHIDALLLAVWVVGSFVQITVFHFGVVLGTAQWFGLDEYRFLALPVGVLLVLFAEWVAPTLQELNQFLGSTAVVWNGFILMIPLGIGLLAWIGNRGERGKGVNGFYDG</sequence>
<feature type="transmembrane region" description="Helical" evidence="8">
    <location>
        <begin position="267"/>
        <end position="291"/>
    </location>
</feature>
<gene>
    <name evidence="9" type="ORF">JOE21_000967</name>
</gene>
<evidence type="ECO:0000256" key="7">
    <source>
        <dbReference type="ARBA" id="ARBA00023136"/>
    </source>
</evidence>
<comment type="similarity">
    <text evidence="2">Belongs to the amino acid-polyamine-organocation (APC) superfamily. Spore germination protein (SGP) (TC 2.A.3.9) family.</text>
</comment>
<proteinExistence type="inferred from homology"/>
<feature type="transmembrane region" description="Helical" evidence="8">
    <location>
        <begin position="72"/>
        <end position="95"/>
    </location>
</feature>
<dbReference type="PANTHER" id="PTHR34975:SF2">
    <property type="entry name" value="SPORE GERMINATION PROTEIN A2"/>
    <property type="match status" value="1"/>
</dbReference>
<evidence type="ECO:0000256" key="8">
    <source>
        <dbReference type="SAM" id="Phobius"/>
    </source>
</evidence>
<feature type="transmembrane region" description="Helical" evidence="8">
    <location>
        <begin position="12"/>
        <end position="34"/>
    </location>
</feature>
<keyword evidence="6 8" id="KW-1133">Transmembrane helix</keyword>
<keyword evidence="4" id="KW-0309">Germination</keyword>
<keyword evidence="5 8" id="KW-0812">Transmembrane</keyword>
<dbReference type="Proteomes" id="UP001185012">
    <property type="component" value="Unassembled WGS sequence"/>
</dbReference>
<dbReference type="InterPro" id="IPR004761">
    <property type="entry name" value="Spore_GerAB"/>
</dbReference>
<protein>
    <submittedName>
        <fullName evidence="9">Spore germination protein KB</fullName>
    </submittedName>
</protein>
<feature type="transmembrane region" description="Helical" evidence="8">
    <location>
        <begin position="183"/>
        <end position="206"/>
    </location>
</feature>
<name>A0ABU1IJW1_9BACL</name>
<feature type="transmembrane region" description="Helical" evidence="8">
    <location>
        <begin position="143"/>
        <end position="163"/>
    </location>
</feature>
<evidence type="ECO:0000313" key="10">
    <source>
        <dbReference type="Proteomes" id="UP001185012"/>
    </source>
</evidence>
<dbReference type="RefSeq" id="WP_309863019.1">
    <property type="nucleotide sequence ID" value="NZ_JAVDQG010000002.1"/>
</dbReference>
<keyword evidence="10" id="KW-1185">Reference proteome</keyword>
<evidence type="ECO:0000256" key="2">
    <source>
        <dbReference type="ARBA" id="ARBA00007998"/>
    </source>
</evidence>
<dbReference type="EMBL" id="JAVDQG010000002">
    <property type="protein sequence ID" value="MDR6224976.1"/>
    <property type="molecule type" value="Genomic_DNA"/>
</dbReference>
<evidence type="ECO:0000313" key="9">
    <source>
        <dbReference type="EMBL" id="MDR6224976.1"/>
    </source>
</evidence>